<dbReference type="RefSeq" id="WP_166248966.1">
    <property type="nucleotide sequence ID" value="NZ_CP049616.1"/>
</dbReference>
<gene>
    <name evidence="1" type="ORF">GVT53_13040</name>
</gene>
<dbReference type="KEGG" id="mut:GVT53_13040"/>
<dbReference type="AlphaFoldDB" id="A0A6G7J4F8"/>
<reference evidence="1 2" key="1">
    <citation type="submission" date="2020-02" db="EMBL/GenBank/DDBJ databases">
        <title>Complete genome of Muricauda sp. 501str8.</title>
        <authorList>
            <person name="Dong B."/>
            <person name="Zhu S."/>
            <person name="Yang J."/>
            <person name="Chen J."/>
        </authorList>
    </citation>
    <scope>NUCLEOTIDE SEQUENCE [LARGE SCALE GENOMIC DNA]</scope>
    <source>
        <strain evidence="1 2">501str8</strain>
    </source>
</reference>
<dbReference type="Proteomes" id="UP000502928">
    <property type="component" value="Chromosome"/>
</dbReference>
<organism evidence="1 2">
    <name type="scientific">Flagellimonas oceani</name>
    <dbReference type="NCBI Taxonomy" id="2698672"/>
    <lineage>
        <taxon>Bacteria</taxon>
        <taxon>Pseudomonadati</taxon>
        <taxon>Bacteroidota</taxon>
        <taxon>Flavobacteriia</taxon>
        <taxon>Flavobacteriales</taxon>
        <taxon>Flavobacteriaceae</taxon>
        <taxon>Flagellimonas</taxon>
    </lineage>
</organism>
<dbReference type="EMBL" id="CP049616">
    <property type="protein sequence ID" value="QII45560.1"/>
    <property type="molecule type" value="Genomic_DNA"/>
</dbReference>
<keyword evidence="2" id="KW-1185">Reference proteome</keyword>
<proteinExistence type="predicted"/>
<name>A0A6G7J4F8_9FLAO</name>
<evidence type="ECO:0000313" key="2">
    <source>
        <dbReference type="Proteomes" id="UP000502928"/>
    </source>
</evidence>
<accession>A0A6G7J4F8</accession>
<protein>
    <submittedName>
        <fullName evidence="1">Uncharacterized protein</fullName>
    </submittedName>
</protein>
<evidence type="ECO:0000313" key="1">
    <source>
        <dbReference type="EMBL" id="QII45560.1"/>
    </source>
</evidence>
<sequence length="46" mass="5466">MVRMLKYHQSQGYRPFRCTDLGHDKNRLSKTSFEIKEASGESFSWL</sequence>